<sequence>MEGDIAAASGVDAAAFGGIRSGYGGCACRRTDGDGAREEEGLRREMKWKETD</sequence>
<name>Q6EQJ0_ORYSJ</name>
<reference evidence="3" key="2">
    <citation type="journal article" date="2008" name="Nucleic Acids Res.">
        <title>The rice annotation project database (RAP-DB): 2008 update.</title>
        <authorList>
            <consortium name="The rice annotation project (RAP)"/>
        </authorList>
    </citation>
    <scope>GENOME REANNOTATION</scope>
    <source>
        <strain evidence="3">cv. Nipponbare</strain>
    </source>
</reference>
<feature type="region of interest" description="Disordered" evidence="1">
    <location>
        <begin position="22"/>
        <end position="52"/>
    </location>
</feature>
<evidence type="ECO:0000256" key="1">
    <source>
        <dbReference type="SAM" id="MobiDB-lite"/>
    </source>
</evidence>
<accession>Q6EQJ0</accession>
<evidence type="ECO:0000313" key="2">
    <source>
        <dbReference type="EMBL" id="BAD29080.1"/>
    </source>
</evidence>
<feature type="compositionally biased region" description="Basic and acidic residues" evidence="1">
    <location>
        <begin position="29"/>
        <end position="52"/>
    </location>
</feature>
<organism evidence="2 3">
    <name type="scientific">Oryza sativa subsp. japonica</name>
    <name type="common">Rice</name>
    <dbReference type="NCBI Taxonomy" id="39947"/>
    <lineage>
        <taxon>Eukaryota</taxon>
        <taxon>Viridiplantae</taxon>
        <taxon>Streptophyta</taxon>
        <taxon>Embryophyta</taxon>
        <taxon>Tracheophyta</taxon>
        <taxon>Spermatophyta</taxon>
        <taxon>Magnoliopsida</taxon>
        <taxon>Liliopsida</taxon>
        <taxon>Poales</taxon>
        <taxon>Poaceae</taxon>
        <taxon>BOP clade</taxon>
        <taxon>Oryzoideae</taxon>
        <taxon>Oryzeae</taxon>
        <taxon>Oryzinae</taxon>
        <taxon>Oryza</taxon>
        <taxon>Oryza sativa</taxon>
    </lineage>
</organism>
<protein>
    <submittedName>
        <fullName evidence="2">Uncharacterized protein</fullName>
    </submittedName>
</protein>
<dbReference type="EMBL" id="AP005698">
    <property type="protein sequence ID" value="BAD29080.1"/>
    <property type="molecule type" value="Genomic_DNA"/>
</dbReference>
<gene>
    <name evidence="2" type="primary">OSJNBb0006L10.21</name>
</gene>
<dbReference type="AlphaFoldDB" id="Q6EQJ0"/>
<evidence type="ECO:0000313" key="3">
    <source>
        <dbReference type="Proteomes" id="UP000000763"/>
    </source>
</evidence>
<reference evidence="3" key="1">
    <citation type="journal article" date="2005" name="Nature">
        <title>The map-based sequence of the rice genome.</title>
        <authorList>
            <consortium name="International rice genome sequencing project (IRGSP)"/>
            <person name="Matsumoto T."/>
            <person name="Wu J."/>
            <person name="Kanamori H."/>
            <person name="Katayose Y."/>
            <person name="Fujisawa M."/>
            <person name="Namiki N."/>
            <person name="Mizuno H."/>
            <person name="Yamamoto K."/>
            <person name="Antonio B.A."/>
            <person name="Baba T."/>
            <person name="Sakata K."/>
            <person name="Nagamura Y."/>
            <person name="Aoki H."/>
            <person name="Arikawa K."/>
            <person name="Arita K."/>
            <person name="Bito T."/>
            <person name="Chiden Y."/>
            <person name="Fujitsuka N."/>
            <person name="Fukunaka R."/>
            <person name="Hamada M."/>
            <person name="Harada C."/>
            <person name="Hayashi A."/>
            <person name="Hijishita S."/>
            <person name="Honda M."/>
            <person name="Hosokawa S."/>
            <person name="Ichikawa Y."/>
            <person name="Idonuma A."/>
            <person name="Iijima M."/>
            <person name="Ikeda M."/>
            <person name="Ikeno M."/>
            <person name="Ito K."/>
            <person name="Ito S."/>
            <person name="Ito T."/>
            <person name="Ito Y."/>
            <person name="Ito Y."/>
            <person name="Iwabuchi A."/>
            <person name="Kamiya K."/>
            <person name="Karasawa W."/>
            <person name="Kurita K."/>
            <person name="Katagiri S."/>
            <person name="Kikuta A."/>
            <person name="Kobayashi H."/>
            <person name="Kobayashi N."/>
            <person name="Machita K."/>
            <person name="Maehara T."/>
            <person name="Masukawa M."/>
            <person name="Mizubayashi T."/>
            <person name="Mukai Y."/>
            <person name="Nagasaki H."/>
            <person name="Nagata Y."/>
            <person name="Naito S."/>
            <person name="Nakashima M."/>
            <person name="Nakama Y."/>
            <person name="Nakamichi Y."/>
            <person name="Nakamura M."/>
            <person name="Meguro A."/>
            <person name="Negishi M."/>
            <person name="Ohta I."/>
            <person name="Ohta T."/>
            <person name="Okamoto M."/>
            <person name="Ono N."/>
            <person name="Saji S."/>
            <person name="Sakaguchi M."/>
            <person name="Sakai K."/>
            <person name="Shibata M."/>
            <person name="Shimokawa T."/>
            <person name="Song J."/>
            <person name="Takazaki Y."/>
            <person name="Terasawa K."/>
            <person name="Tsugane M."/>
            <person name="Tsuji K."/>
            <person name="Ueda S."/>
            <person name="Waki K."/>
            <person name="Yamagata H."/>
            <person name="Yamamoto M."/>
            <person name="Yamamoto S."/>
            <person name="Yamane H."/>
            <person name="Yoshiki S."/>
            <person name="Yoshihara R."/>
            <person name="Yukawa K."/>
            <person name="Zhong H."/>
            <person name="Yano M."/>
            <person name="Yuan Q."/>
            <person name="Ouyang S."/>
            <person name="Liu J."/>
            <person name="Jones K.M."/>
            <person name="Gansberger K."/>
            <person name="Moffat K."/>
            <person name="Hill J."/>
            <person name="Bera J."/>
            <person name="Fadrosh D."/>
            <person name="Jin S."/>
            <person name="Johri S."/>
            <person name="Kim M."/>
            <person name="Overton L."/>
            <person name="Reardon M."/>
            <person name="Tsitrin T."/>
            <person name="Vuong H."/>
            <person name="Weaver B."/>
            <person name="Ciecko A."/>
            <person name="Tallon L."/>
            <person name="Jackson J."/>
            <person name="Pai G."/>
            <person name="Aken S.V."/>
            <person name="Utterback T."/>
            <person name="Reidmuller S."/>
            <person name="Feldblyum T."/>
            <person name="Hsiao J."/>
            <person name="Zismann V."/>
            <person name="Iobst S."/>
            <person name="de Vazeille A.R."/>
            <person name="Buell C.R."/>
            <person name="Ying K."/>
            <person name="Li Y."/>
            <person name="Lu T."/>
            <person name="Huang Y."/>
            <person name="Zhao Q."/>
            <person name="Feng Q."/>
            <person name="Zhang L."/>
            <person name="Zhu J."/>
            <person name="Weng Q."/>
            <person name="Mu J."/>
            <person name="Lu Y."/>
            <person name="Fan D."/>
            <person name="Liu Y."/>
            <person name="Guan J."/>
            <person name="Zhang Y."/>
            <person name="Yu S."/>
            <person name="Liu X."/>
            <person name="Zhang Y."/>
            <person name="Hong G."/>
            <person name="Han B."/>
            <person name="Choisne N."/>
            <person name="Demange N."/>
            <person name="Orjeda G."/>
            <person name="Samain S."/>
            <person name="Cattolico L."/>
            <person name="Pelletier E."/>
            <person name="Couloux A."/>
            <person name="Segurens B."/>
            <person name="Wincker P."/>
            <person name="D'Hont A."/>
            <person name="Scarpelli C."/>
            <person name="Weissenbach J."/>
            <person name="Salanoubat M."/>
            <person name="Quetier F."/>
            <person name="Yu Y."/>
            <person name="Kim H.R."/>
            <person name="Rambo T."/>
            <person name="Currie J."/>
            <person name="Collura K."/>
            <person name="Luo M."/>
            <person name="Yang T."/>
            <person name="Ammiraju J.S.S."/>
            <person name="Engler F."/>
            <person name="Soderlund C."/>
            <person name="Wing R.A."/>
            <person name="Palmer L.E."/>
            <person name="de la Bastide M."/>
            <person name="Spiegel L."/>
            <person name="Nascimento L."/>
            <person name="Zutavern T."/>
            <person name="O'Shaughnessy A."/>
            <person name="Dike S."/>
            <person name="Dedhia N."/>
            <person name="Preston R."/>
            <person name="Balija V."/>
            <person name="McCombie W.R."/>
            <person name="Chow T."/>
            <person name="Chen H."/>
            <person name="Chung M."/>
            <person name="Chen C."/>
            <person name="Shaw J."/>
            <person name="Wu H."/>
            <person name="Hsiao K."/>
            <person name="Chao Y."/>
            <person name="Chu M."/>
            <person name="Cheng C."/>
            <person name="Hour A."/>
            <person name="Lee P."/>
            <person name="Lin S."/>
            <person name="Lin Y."/>
            <person name="Liou J."/>
            <person name="Liu S."/>
            <person name="Hsing Y."/>
            <person name="Raghuvanshi S."/>
            <person name="Mohanty A."/>
            <person name="Bharti A.K."/>
            <person name="Gaur A."/>
            <person name="Gupta V."/>
            <person name="Kumar D."/>
            <person name="Ravi V."/>
            <person name="Vij S."/>
            <person name="Kapur A."/>
            <person name="Khurana P."/>
            <person name="Khurana P."/>
            <person name="Khurana J.P."/>
            <person name="Tyagi A.K."/>
            <person name="Gaikwad K."/>
            <person name="Singh A."/>
            <person name="Dalal V."/>
            <person name="Srivastava S."/>
            <person name="Dixit A."/>
            <person name="Pal A.K."/>
            <person name="Ghazi I.A."/>
            <person name="Yadav M."/>
            <person name="Pandit A."/>
            <person name="Bhargava A."/>
            <person name="Sureshbabu K."/>
            <person name="Batra K."/>
            <person name="Sharma T.R."/>
            <person name="Mohapatra T."/>
            <person name="Singh N.K."/>
            <person name="Messing J."/>
            <person name="Nelson A.B."/>
            <person name="Fuks G."/>
            <person name="Kavchok S."/>
            <person name="Keizer G."/>
            <person name="Linton E."/>
            <person name="Llaca V."/>
            <person name="Song R."/>
            <person name="Tanyolac B."/>
            <person name="Young S."/>
            <person name="Ho-Il K."/>
            <person name="Hahn J.H."/>
            <person name="Sangsakoo G."/>
            <person name="Vanavichit A."/>
            <person name="de Mattos Luiz.A.T."/>
            <person name="Zimmer P.D."/>
            <person name="Malone G."/>
            <person name="Dellagostin O."/>
            <person name="de Oliveira A.C."/>
            <person name="Bevan M."/>
            <person name="Bancroft I."/>
            <person name="Minx P."/>
            <person name="Cordum H."/>
            <person name="Wilson R."/>
            <person name="Cheng Z."/>
            <person name="Jin W."/>
            <person name="Jiang J."/>
            <person name="Leong S.A."/>
            <person name="Iwama H."/>
            <person name="Gojobori T."/>
            <person name="Itoh T."/>
            <person name="Niimura Y."/>
            <person name="Fujii Y."/>
            <person name="Habara T."/>
            <person name="Sakai H."/>
            <person name="Sato Y."/>
            <person name="Wilson G."/>
            <person name="Kumar K."/>
            <person name="McCouch S."/>
            <person name="Juretic N."/>
            <person name="Hoen D."/>
            <person name="Wright S."/>
            <person name="Bruskiewich R."/>
            <person name="Bureau T."/>
            <person name="Miyao A."/>
            <person name="Hirochika H."/>
            <person name="Nishikawa T."/>
            <person name="Kadowaki K."/>
            <person name="Sugiura M."/>
            <person name="Burr B."/>
            <person name="Sasaki T."/>
        </authorList>
    </citation>
    <scope>NUCLEOTIDE SEQUENCE [LARGE SCALE GENOMIC DNA]</scope>
    <source>
        <strain evidence="3">cv. Nipponbare</strain>
    </source>
</reference>
<dbReference type="Proteomes" id="UP000000763">
    <property type="component" value="Chromosome 2"/>
</dbReference>
<proteinExistence type="predicted"/>